<dbReference type="Proteomes" id="UP000825100">
    <property type="component" value="Chromosome"/>
</dbReference>
<dbReference type="EMBL" id="AP024685">
    <property type="protein sequence ID" value="BCX31463.1"/>
    <property type="molecule type" value="Genomic_DNA"/>
</dbReference>
<accession>A0ABM7QY93</accession>
<proteinExistence type="predicted"/>
<name>A0ABM7QY93_LATCU</name>
<gene>
    <name evidence="1" type="ORF">LTWDN19_20300</name>
</gene>
<evidence type="ECO:0000313" key="1">
    <source>
        <dbReference type="EMBL" id="BCX31463.1"/>
    </source>
</evidence>
<protein>
    <recommendedName>
        <fullName evidence="3">HTH cro/C1-type domain-containing protein</fullName>
    </recommendedName>
</protein>
<evidence type="ECO:0000313" key="2">
    <source>
        <dbReference type="Proteomes" id="UP000825100"/>
    </source>
</evidence>
<reference evidence="1 2" key="1">
    <citation type="submission" date="2021-05" db="EMBL/GenBank/DDBJ databases">
        <title>Complete Genome Sequence of Latilactobacillus sp. Strain WDN19, a High D-Aspartate-producing Lactic Acid Bacterium Isolated from a Japanese Pickle.</title>
        <authorList>
            <person name="Kajitani K."/>
            <person name="Takahashi S."/>
        </authorList>
    </citation>
    <scope>NUCLEOTIDE SEQUENCE [LARGE SCALE GENOMIC DNA]</scope>
    <source>
        <strain evidence="1 2">WDN19</strain>
    </source>
</reference>
<keyword evidence="2" id="KW-1185">Reference proteome</keyword>
<sequence length="171" mass="19658">MVHLANPLSNYLRRSGKTQKEIAIDSGLSRSAINNYSHNTNVKPNEAVMVANSADDFELNMEIASQLFGIFKLMDGKKLNGNALTIDAYTELEEREQQQRYERDNIRTLLRDGPLDKSEAAVLNEYALDDMDALIMRLTRFNAECLKLGVTPMDLFKEKRQEYEKKEYMEV</sequence>
<dbReference type="RefSeq" id="WP_221276499.1">
    <property type="nucleotide sequence ID" value="NZ_AP024685.1"/>
</dbReference>
<organism evidence="1 2">
    <name type="scientific">Latilactobacillus curvatus</name>
    <name type="common">Lactobacillus curvatus</name>
    <dbReference type="NCBI Taxonomy" id="28038"/>
    <lineage>
        <taxon>Bacteria</taxon>
        <taxon>Bacillati</taxon>
        <taxon>Bacillota</taxon>
        <taxon>Bacilli</taxon>
        <taxon>Lactobacillales</taxon>
        <taxon>Lactobacillaceae</taxon>
        <taxon>Latilactobacillus</taxon>
    </lineage>
</organism>
<evidence type="ECO:0008006" key="3">
    <source>
        <dbReference type="Google" id="ProtNLM"/>
    </source>
</evidence>